<accession>A0A6J5RKS0</accession>
<sequence>MKIGEAWMELRLKSDKAEKDADDAGKKLSSKLLGYFSSAVFIAGMKKSVDAASNLNEEITKSQTIFGKGSSAVIEFSKTAAKSMGISERAYLSAASNLKGMLDNMGLADDKSTQWSQKLVALGGDLASFFNTQPADAIQAISAALRGESEPIRRYNVSLNDALLKNKALELGLYDGKGALDANARANAALAVIMDQTSAAQGDFAKTSSGLANTQRITAAEQENASASLGKSFLPIYQRINQVVGETAHIFGELPTPIQLAIVALVGLAAMSGPLTSLIALAGTLKTALAAMELGAAFAAALPWVLALSAAVLAGLIVWSVFFEEVSKGNKTVDALNKSVKSAASGLDAQRVGLMSAAAAAKLYNKELFGDVEAKTRARLSANSALVKGMLAYGITMDEAVKAEHDATKATELRLKVAAMDAAGTVVLTDAMKAQGITQEDLEASAKAYREELAVQLIVAEAATDALVLQALAGDTVAIVALKASGSWDRLTAAQQAAANTALANVPKIDAATKAEDEHAAAVLNAADSSTIAKKASEDLTAALEETSAIFGEAAAAADSLRTAIDEVFAPAQDLEAANVAIAAASDALIKSLKENGVTLDIHTEKGRSNRAAIKDSADAIIEQAAALVENNTSLEEANGAIAWNTELLIQQLVKFGMTRTAAEDYIKTIGLTPENISTAIAVAGDNVARTKIKKLMEQLGPLEDGVTAEIGVKVAAGDFAGAEAQLQAMLDEQRVAKISTAVDNGEFDAVRALLQGFADEPTIKKIEADIERGDLDAIDADLEAFLEKKRLATIEVVPTDDSMDEIAALMTKLGVIDKGVTAEIYAEIAAGDLTAAQAKLQLLLDEKNVAKIGVDLKDGELEKAKSLLGEIVDAPLAASITADIDDGNFAAANKKLKDFIEEKRKAVALDVKIGKATGGVTLGTTSRAYSLLELKAFALGGFIPYGSGSDQGLPQGTTPALLHPNEAVIPLSNPTRIQQLFADPRISGPIEDALGPLDPLYGRGPTAADPGNWAVIASAQETKQKRDELYAVRDREMLDDLLKPVKGKAPDYWKAANTLQKAVDLRDALFAKKDAARAGELNKRKAARDALSAKSDQEEMDRLKAATDTTVDPNYWGAIATFSAHIAARDNLYAEKYDQELVNAQKFKIAAAEMAASQRANSQDNVGGTGVSRSSPSSSTPGYSSSSYSGKPAVQQHTHTWHVYGAERAFIMDIMREMDLIGREYK</sequence>
<keyword evidence="2" id="KW-1133">Transmembrane helix</keyword>
<organism evidence="3">
    <name type="scientific">uncultured Caudovirales phage</name>
    <dbReference type="NCBI Taxonomy" id="2100421"/>
    <lineage>
        <taxon>Viruses</taxon>
        <taxon>Duplodnaviria</taxon>
        <taxon>Heunggongvirae</taxon>
        <taxon>Uroviricota</taxon>
        <taxon>Caudoviricetes</taxon>
        <taxon>Peduoviridae</taxon>
        <taxon>Maltschvirus</taxon>
        <taxon>Maltschvirus maltsch</taxon>
    </lineage>
</organism>
<feature type="transmembrane region" description="Helical" evidence="2">
    <location>
        <begin position="260"/>
        <end position="282"/>
    </location>
</feature>
<protein>
    <submittedName>
        <fullName evidence="3">Uncharacterized protein</fullName>
    </submittedName>
</protein>
<keyword evidence="2" id="KW-0812">Transmembrane</keyword>
<name>A0A6J5RKS0_9CAUD</name>
<evidence type="ECO:0000256" key="1">
    <source>
        <dbReference type="SAM" id="MobiDB-lite"/>
    </source>
</evidence>
<evidence type="ECO:0000313" key="5">
    <source>
        <dbReference type="EMBL" id="CAB5227447.1"/>
    </source>
</evidence>
<feature type="transmembrane region" description="Helical" evidence="2">
    <location>
        <begin position="294"/>
        <end position="322"/>
    </location>
</feature>
<evidence type="ECO:0000256" key="2">
    <source>
        <dbReference type="SAM" id="Phobius"/>
    </source>
</evidence>
<dbReference type="EMBL" id="LR798370">
    <property type="protein sequence ID" value="CAB5227447.1"/>
    <property type="molecule type" value="Genomic_DNA"/>
</dbReference>
<feature type="compositionally biased region" description="Low complexity" evidence="1">
    <location>
        <begin position="1172"/>
        <end position="1191"/>
    </location>
</feature>
<evidence type="ECO:0000313" key="4">
    <source>
        <dbReference type="EMBL" id="CAB4210247.1"/>
    </source>
</evidence>
<reference evidence="3" key="1">
    <citation type="submission" date="2020-05" db="EMBL/GenBank/DDBJ databases">
        <authorList>
            <person name="Chiriac C."/>
            <person name="Salcher M."/>
            <person name="Ghai R."/>
            <person name="Kavagutti S V."/>
        </authorList>
    </citation>
    <scope>NUCLEOTIDE SEQUENCE</scope>
</reference>
<feature type="region of interest" description="Disordered" evidence="1">
    <location>
        <begin position="1160"/>
        <end position="1192"/>
    </location>
</feature>
<dbReference type="EMBL" id="LR797265">
    <property type="protein sequence ID" value="CAB4197539.1"/>
    <property type="molecule type" value="Genomic_DNA"/>
</dbReference>
<evidence type="ECO:0000313" key="3">
    <source>
        <dbReference type="EMBL" id="CAB4197539.1"/>
    </source>
</evidence>
<proteinExistence type="predicted"/>
<gene>
    <name evidence="3" type="ORF">UFOVP1306_19</name>
    <name evidence="4" type="ORF">UFOVP1422_21</name>
    <name evidence="5" type="ORF">UFOVP1519_45</name>
</gene>
<keyword evidence="2" id="KW-0472">Membrane</keyword>
<dbReference type="EMBL" id="LR797368">
    <property type="protein sequence ID" value="CAB4210247.1"/>
    <property type="molecule type" value="Genomic_DNA"/>
</dbReference>